<dbReference type="PROSITE" id="PS00358">
    <property type="entry name" value="RIBOSOMAL_L5"/>
    <property type="match status" value="1"/>
</dbReference>
<sequence length="181" mass="20568">MTDQLKTLYYEKIVPKLMEEFQYSNIHQVPKLIKVTVNRGLGEASQNAKALESSVNELAKITGQRPVVTRAKKAIAGFKLRQGMPVGVMVTLRSERMYAFLNRLINLTLPRIRDFRGVSSKSFDGRGNYTLGLREQLIFPEIDYDSIDQVRGMDISIVTTAHTDEEGRALLKEMGMPFREN</sequence>
<dbReference type="InterPro" id="IPR031310">
    <property type="entry name" value="Ribosomal_uL5_N"/>
</dbReference>
<proteinExistence type="inferred from homology"/>
<dbReference type="Gene3D" id="3.30.1440.10">
    <property type="match status" value="1"/>
</dbReference>
<keyword evidence="4" id="KW-0694">RNA-binding</keyword>
<feature type="domain" description="Large ribosomal subunit protein uL5 C-terminal" evidence="7">
    <location>
        <begin position="85"/>
        <end position="178"/>
    </location>
</feature>
<keyword evidence="4" id="KW-0699">rRNA-binding</keyword>
<evidence type="ECO:0000259" key="7">
    <source>
        <dbReference type="Pfam" id="PF00673"/>
    </source>
</evidence>
<keyword evidence="9" id="KW-1185">Reference proteome</keyword>
<dbReference type="NCBIfam" id="NF000585">
    <property type="entry name" value="PRK00010.1"/>
    <property type="match status" value="1"/>
</dbReference>
<feature type="domain" description="Large ribosomal subunit protein uL5 N-terminal" evidence="6">
    <location>
        <begin position="25"/>
        <end position="81"/>
    </location>
</feature>
<evidence type="ECO:0000256" key="2">
    <source>
        <dbReference type="ARBA" id="ARBA00022980"/>
    </source>
</evidence>
<dbReference type="EMBL" id="JBHZOL010000078">
    <property type="protein sequence ID" value="MFE4107129.1"/>
    <property type="molecule type" value="Genomic_DNA"/>
</dbReference>
<dbReference type="InterPro" id="IPR020930">
    <property type="entry name" value="Ribosomal_uL5_bac-type"/>
</dbReference>
<keyword evidence="4" id="KW-0820">tRNA-binding</keyword>
<evidence type="ECO:0000313" key="8">
    <source>
        <dbReference type="EMBL" id="MFE4107129.1"/>
    </source>
</evidence>
<keyword evidence="2 4" id="KW-0689">Ribosomal protein</keyword>
<organism evidence="8 9">
    <name type="scientific">Almyronema epifaneia S1</name>
    <dbReference type="NCBI Taxonomy" id="2991925"/>
    <lineage>
        <taxon>Bacteria</taxon>
        <taxon>Bacillati</taxon>
        <taxon>Cyanobacteriota</taxon>
        <taxon>Cyanophyceae</taxon>
        <taxon>Nodosilineales</taxon>
        <taxon>Nodosilineaceae</taxon>
        <taxon>Almyronema</taxon>
        <taxon>Almyronema epifaneia</taxon>
    </lineage>
</organism>
<dbReference type="HAMAP" id="MF_01333_B">
    <property type="entry name" value="Ribosomal_uL5_B"/>
    <property type="match status" value="1"/>
</dbReference>
<dbReference type="InterPro" id="IPR002132">
    <property type="entry name" value="Ribosomal_uL5"/>
</dbReference>
<evidence type="ECO:0000256" key="1">
    <source>
        <dbReference type="ARBA" id="ARBA00008553"/>
    </source>
</evidence>
<dbReference type="InterPro" id="IPR022803">
    <property type="entry name" value="Ribosomal_uL5_dom_sf"/>
</dbReference>
<name>A0ABW6IGI5_9CYAN</name>
<dbReference type="PANTHER" id="PTHR11994">
    <property type="entry name" value="60S RIBOSOMAL PROTEIN L11-RELATED"/>
    <property type="match status" value="1"/>
</dbReference>
<evidence type="ECO:0000256" key="3">
    <source>
        <dbReference type="ARBA" id="ARBA00023274"/>
    </source>
</evidence>
<dbReference type="RefSeq" id="WP_377965547.1">
    <property type="nucleotide sequence ID" value="NZ_JBHZOL010000078.1"/>
</dbReference>
<evidence type="ECO:0000259" key="6">
    <source>
        <dbReference type="Pfam" id="PF00281"/>
    </source>
</evidence>
<reference evidence="8 9" key="1">
    <citation type="submission" date="2024-10" db="EMBL/GenBank/DDBJ databases">
        <authorList>
            <person name="Ratan Roy A."/>
            <person name="Morales Sandoval P.H."/>
            <person name="De Los Santos Villalobos S."/>
            <person name="Chakraborty S."/>
            <person name="Mukherjee J."/>
        </authorList>
    </citation>
    <scope>NUCLEOTIDE SEQUENCE [LARGE SCALE GENOMIC DNA]</scope>
    <source>
        <strain evidence="8 9">S1</strain>
    </source>
</reference>
<comment type="function">
    <text evidence="4">This is 1 of the proteins that bind and probably mediate the attachment of the 5S RNA into the large ribosomal subunit, where it forms part of the central protuberance. In the 70S ribosome it contacts protein S13 of the 30S subunit (bridge B1b), connecting the 2 subunits; this bridge is implicated in subunit movement. Contacts the P site tRNA; the 5S rRNA and some of its associated proteins might help stabilize positioning of ribosome-bound tRNAs.</text>
</comment>
<evidence type="ECO:0000256" key="4">
    <source>
        <dbReference type="HAMAP-Rule" id="MF_01333"/>
    </source>
</evidence>
<dbReference type="PIRSF" id="PIRSF002161">
    <property type="entry name" value="Ribosomal_L5"/>
    <property type="match status" value="1"/>
</dbReference>
<evidence type="ECO:0000313" key="9">
    <source>
        <dbReference type="Proteomes" id="UP001600165"/>
    </source>
</evidence>
<dbReference type="InterPro" id="IPR031309">
    <property type="entry name" value="Ribosomal_uL5_C"/>
</dbReference>
<dbReference type="Pfam" id="PF00281">
    <property type="entry name" value="Ribosomal_L5"/>
    <property type="match status" value="1"/>
</dbReference>
<comment type="similarity">
    <text evidence="1 4 5">Belongs to the universal ribosomal protein uL5 family.</text>
</comment>
<accession>A0ABW6IGI5</accession>
<gene>
    <name evidence="4 8" type="primary">rplE</name>
    <name evidence="4" type="synonym">rpl5</name>
    <name evidence="8" type="ORF">ACFVKH_12610</name>
</gene>
<dbReference type="Pfam" id="PF00673">
    <property type="entry name" value="Ribosomal_L5_C"/>
    <property type="match status" value="1"/>
</dbReference>
<dbReference type="GO" id="GO:0005840">
    <property type="term" value="C:ribosome"/>
    <property type="evidence" value="ECO:0007669"/>
    <property type="project" value="UniProtKB-KW"/>
</dbReference>
<dbReference type="SUPFAM" id="SSF55282">
    <property type="entry name" value="RL5-like"/>
    <property type="match status" value="1"/>
</dbReference>
<dbReference type="Proteomes" id="UP001600165">
    <property type="component" value="Unassembled WGS sequence"/>
</dbReference>
<comment type="caution">
    <text evidence="8">The sequence shown here is derived from an EMBL/GenBank/DDBJ whole genome shotgun (WGS) entry which is preliminary data.</text>
</comment>
<dbReference type="InterPro" id="IPR020929">
    <property type="entry name" value="Ribosomal_uL5_CS"/>
</dbReference>
<comment type="subunit">
    <text evidence="4">Part of the 50S ribosomal subunit; part of the 5S rRNA/L5/L18/L25 subcomplex. Contacts the 5S rRNA and the P site tRNA. Forms a bridge to the 30S subunit in the 70S ribosome.</text>
</comment>
<protein>
    <recommendedName>
        <fullName evidence="4">Large ribosomal subunit protein uL5</fullName>
    </recommendedName>
</protein>
<keyword evidence="3 4" id="KW-0687">Ribonucleoprotein</keyword>
<evidence type="ECO:0000256" key="5">
    <source>
        <dbReference type="RuleBase" id="RU003930"/>
    </source>
</evidence>